<organism evidence="2 3">
    <name type="scientific">Algoriphagus marincola</name>
    <dbReference type="NCBI Taxonomy" id="264027"/>
    <lineage>
        <taxon>Bacteria</taxon>
        <taxon>Pseudomonadati</taxon>
        <taxon>Bacteroidota</taxon>
        <taxon>Cytophagia</taxon>
        <taxon>Cytophagales</taxon>
        <taxon>Cyclobacteriaceae</taxon>
        <taxon>Algoriphagus</taxon>
    </lineage>
</organism>
<keyword evidence="3" id="KW-1185">Reference proteome</keyword>
<comment type="caution">
    <text evidence="2">The sequence shown here is derived from an EMBL/GenBank/DDBJ whole genome shotgun (WGS) entry which is preliminary data.</text>
</comment>
<dbReference type="EMBL" id="JAHVHP010000001">
    <property type="protein sequence ID" value="MBY5950528.1"/>
    <property type="molecule type" value="Genomic_DNA"/>
</dbReference>
<evidence type="ECO:0008006" key="4">
    <source>
        <dbReference type="Google" id="ProtNLM"/>
    </source>
</evidence>
<reference evidence="2 3" key="1">
    <citation type="submission" date="2021-06" db="EMBL/GenBank/DDBJ databases">
        <title>44 bacteria genomes isolated from Dapeng, Shenzhen.</title>
        <authorList>
            <person name="Zheng W."/>
            <person name="Yu S."/>
            <person name="Huang Y."/>
        </authorList>
    </citation>
    <scope>NUCLEOTIDE SEQUENCE [LARGE SCALE GENOMIC DNA]</scope>
    <source>
        <strain evidence="2 3">DP5N14-6</strain>
    </source>
</reference>
<evidence type="ECO:0000313" key="2">
    <source>
        <dbReference type="EMBL" id="MBY5950528.1"/>
    </source>
</evidence>
<protein>
    <recommendedName>
        <fullName evidence="4">PRC-barrel domain-containing protein</fullName>
    </recommendedName>
</protein>
<feature type="region of interest" description="Disordered" evidence="1">
    <location>
        <begin position="125"/>
        <end position="177"/>
    </location>
</feature>
<dbReference type="Proteomes" id="UP000766609">
    <property type="component" value="Unassembled WGS sequence"/>
</dbReference>
<proteinExistence type="predicted"/>
<feature type="compositionally biased region" description="Basic and acidic residues" evidence="1">
    <location>
        <begin position="139"/>
        <end position="153"/>
    </location>
</feature>
<evidence type="ECO:0000313" key="3">
    <source>
        <dbReference type="Proteomes" id="UP000766609"/>
    </source>
</evidence>
<name>A0ABS7N3Q0_9BACT</name>
<sequence>MNNNEQHIEKLKAEQEARIQRSKIYGDGTTSIPQGIVDILFIDSESGVITKFTGTEGTKGRILILLPFRTPRNLGKFASYSQPADWKLRFSRGMMVNAVIENGYVKKLIPSYQYMPAAEIITPEEIEDKSPFNPEEEQDKPAVKRDFEKRVEAFENESQAKEPLVPAGFEDTDDNPF</sequence>
<accession>A0ABS7N3Q0</accession>
<evidence type="ECO:0000256" key="1">
    <source>
        <dbReference type="SAM" id="MobiDB-lite"/>
    </source>
</evidence>
<dbReference type="RefSeq" id="WP_222583435.1">
    <property type="nucleotide sequence ID" value="NZ_JAHVHP010000001.1"/>
</dbReference>
<gene>
    <name evidence="2" type="ORF">KUV23_06060</name>
</gene>